<dbReference type="Pfam" id="PF02452">
    <property type="entry name" value="PemK_toxin"/>
    <property type="match status" value="1"/>
</dbReference>
<gene>
    <name evidence="3" type="ORF">H8Z83_09670</name>
</gene>
<proteinExistence type="inferred from homology"/>
<keyword evidence="2" id="KW-1277">Toxin-antitoxin system</keyword>
<reference evidence="3" key="1">
    <citation type="submission" date="2020-08" db="EMBL/GenBank/DDBJ databases">
        <title>Genome public.</title>
        <authorList>
            <person name="Liu C."/>
            <person name="Sun Q."/>
        </authorList>
    </citation>
    <scope>NUCLEOTIDE SEQUENCE</scope>
    <source>
        <strain evidence="3">BX15</strain>
    </source>
</reference>
<accession>A0A923SB13</accession>
<evidence type="ECO:0000313" key="3">
    <source>
        <dbReference type="EMBL" id="MBC5770587.1"/>
    </source>
</evidence>
<dbReference type="PANTHER" id="PTHR33988">
    <property type="entry name" value="ENDORIBONUCLEASE MAZF-RELATED"/>
    <property type="match status" value="1"/>
</dbReference>
<dbReference type="InterPro" id="IPR003477">
    <property type="entry name" value="PemK-like"/>
</dbReference>
<comment type="caution">
    <text evidence="3">The sequence shown here is derived from an EMBL/GenBank/DDBJ whole genome shotgun (WGS) entry which is preliminary data.</text>
</comment>
<sequence>MKKRKQNLPRPAVHRMELWWAALPTVPGHVQRGTRPVVIVSNDLGNASSPVVSVVPCTTQRHKPALPTHVYLRGYGLSSGSIAMCEQVMPLDKSCLLRHIGTVYGWYDRLAIQHALATQLGIDLCINLAA</sequence>
<dbReference type="GO" id="GO:0006402">
    <property type="term" value="P:mRNA catabolic process"/>
    <property type="evidence" value="ECO:0007669"/>
    <property type="project" value="TreeGrafter"/>
</dbReference>
<organism evidence="3 4">
    <name type="scientific">Dysosmobacter segnis</name>
    <dbReference type="NCBI Taxonomy" id="2763042"/>
    <lineage>
        <taxon>Bacteria</taxon>
        <taxon>Bacillati</taxon>
        <taxon>Bacillota</taxon>
        <taxon>Clostridia</taxon>
        <taxon>Eubacteriales</taxon>
        <taxon>Oscillospiraceae</taxon>
        <taxon>Dysosmobacter</taxon>
    </lineage>
</organism>
<dbReference type="GO" id="GO:0003677">
    <property type="term" value="F:DNA binding"/>
    <property type="evidence" value="ECO:0007669"/>
    <property type="project" value="InterPro"/>
</dbReference>
<comment type="similarity">
    <text evidence="1">Belongs to the PemK/MazF family.</text>
</comment>
<keyword evidence="4" id="KW-1185">Reference proteome</keyword>
<dbReference type="GO" id="GO:0004521">
    <property type="term" value="F:RNA endonuclease activity"/>
    <property type="evidence" value="ECO:0007669"/>
    <property type="project" value="TreeGrafter"/>
</dbReference>
<dbReference type="InterPro" id="IPR011067">
    <property type="entry name" value="Plasmid_toxin/cell-grow_inhib"/>
</dbReference>
<evidence type="ECO:0000313" key="4">
    <source>
        <dbReference type="Proteomes" id="UP000620327"/>
    </source>
</evidence>
<dbReference type="AlphaFoldDB" id="A0A923SB13"/>
<dbReference type="EMBL" id="JACOQI010000008">
    <property type="protein sequence ID" value="MBC5770587.1"/>
    <property type="molecule type" value="Genomic_DNA"/>
</dbReference>
<dbReference type="Proteomes" id="UP000620327">
    <property type="component" value="Unassembled WGS sequence"/>
</dbReference>
<evidence type="ECO:0000256" key="1">
    <source>
        <dbReference type="ARBA" id="ARBA00007521"/>
    </source>
</evidence>
<dbReference type="GO" id="GO:0016075">
    <property type="term" value="P:rRNA catabolic process"/>
    <property type="evidence" value="ECO:0007669"/>
    <property type="project" value="TreeGrafter"/>
</dbReference>
<evidence type="ECO:0000256" key="2">
    <source>
        <dbReference type="ARBA" id="ARBA00022649"/>
    </source>
</evidence>
<protein>
    <submittedName>
        <fullName evidence="3">Type II toxin-antitoxin system PemK/MazF family toxin</fullName>
    </submittedName>
</protein>
<dbReference type="SUPFAM" id="SSF50118">
    <property type="entry name" value="Cell growth inhibitor/plasmid maintenance toxic component"/>
    <property type="match status" value="1"/>
</dbReference>
<name>A0A923SB13_9FIRM</name>
<dbReference type="Gene3D" id="2.30.30.110">
    <property type="match status" value="1"/>
</dbReference>
<dbReference type="PANTHER" id="PTHR33988:SF2">
    <property type="entry name" value="ENDORIBONUCLEASE MAZF"/>
    <property type="match status" value="1"/>
</dbReference>
<dbReference type="RefSeq" id="WP_187014836.1">
    <property type="nucleotide sequence ID" value="NZ_JACOQI010000008.1"/>
</dbReference>